<dbReference type="InterPro" id="IPR050173">
    <property type="entry name" value="ABC_transporter_C-like"/>
</dbReference>
<dbReference type="PANTHER" id="PTHR24223:SF399">
    <property type="entry name" value="ABC TRANSPORTER ATNG"/>
    <property type="match status" value="1"/>
</dbReference>
<dbReference type="PANTHER" id="PTHR24223">
    <property type="entry name" value="ATP-BINDING CASSETTE SUB-FAMILY C"/>
    <property type="match status" value="1"/>
</dbReference>
<feature type="transmembrane region" description="Helical" evidence="10">
    <location>
        <begin position="304"/>
        <end position="328"/>
    </location>
</feature>
<evidence type="ECO:0000313" key="13">
    <source>
        <dbReference type="EMBL" id="EJP67088.1"/>
    </source>
</evidence>
<evidence type="ECO:0000256" key="3">
    <source>
        <dbReference type="ARBA" id="ARBA00022475"/>
    </source>
</evidence>
<dbReference type="RefSeq" id="XP_008596981.1">
    <property type="nucleotide sequence ID" value="XM_008598759.1"/>
</dbReference>
<keyword evidence="3" id="KW-1003">Cell membrane</keyword>
<keyword evidence="5" id="KW-0547">Nucleotide-binding</keyword>
<dbReference type="InParanoid" id="J5JPQ0"/>
<feature type="domain" description="ABC transporter" evidence="11">
    <location>
        <begin position="1194"/>
        <end position="1426"/>
    </location>
</feature>
<feature type="transmembrane region" description="Helical" evidence="10">
    <location>
        <begin position="1015"/>
        <end position="1035"/>
    </location>
</feature>
<dbReference type="Proteomes" id="UP000002762">
    <property type="component" value="Unassembled WGS sequence"/>
</dbReference>
<keyword evidence="14" id="KW-1185">Reference proteome</keyword>
<evidence type="ECO:0000259" key="12">
    <source>
        <dbReference type="PROSITE" id="PS50929"/>
    </source>
</evidence>
<dbReference type="InterPro" id="IPR003439">
    <property type="entry name" value="ABC_transporter-like_ATP-bd"/>
</dbReference>
<dbReference type="InterPro" id="IPR056227">
    <property type="entry name" value="TMD0_ABC"/>
</dbReference>
<dbReference type="EMBL" id="JH725157">
    <property type="protein sequence ID" value="EJP67088.1"/>
    <property type="molecule type" value="Genomic_DNA"/>
</dbReference>
<evidence type="ECO:0000256" key="8">
    <source>
        <dbReference type="ARBA" id="ARBA00023136"/>
    </source>
</evidence>
<dbReference type="SUPFAM" id="SSF52540">
    <property type="entry name" value="P-loop containing nucleoside triphosphate hydrolases"/>
    <property type="match status" value="2"/>
</dbReference>
<evidence type="ECO:0000313" key="14">
    <source>
        <dbReference type="Proteomes" id="UP000002762"/>
    </source>
</evidence>
<dbReference type="InterPro" id="IPR027417">
    <property type="entry name" value="P-loop_NTPase"/>
</dbReference>
<evidence type="ECO:0000256" key="1">
    <source>
        <dbReference type="ARBA" id="ARBA00004651"/>
    </source>
</evidence>
<feature type="transmembrane region" description="Helical" evidence="10">
    <location>
        <begin position="988"/>
        <end position="1009"/>
    </location>
</feature>
<feature type="domain" description="ABC transmembrane type-1" evidence="12">
    <location>
        <begin position="277"/>
        <end position="555"/>
    </location>
</feature>
<dbReference type="PROSITE" id="PS50893">
    <property type="entry name" value="ABC_TRANSPORTER_2"/>
    <property type="match status" value="2"/>
</dbReference>
<organism evidence="13 14">
    <name type="scientific">Beauveria bassiana (strain ARSEF 2860)</name>
    <name type="common">White muscardine disease fungus</name>
    <name type="synonym">Tritirachium shiotae</name>
    <dbReference type="NCBI Taxonomy" id="655819"/>
    <lineage>
        <taxon>Eukaryota</taxon>
        <taxon>Fungi</taxon>
        <taxon>Dikarya</taxon>
        <taxon>Ascomycota</taxon>
        <taxon>Pezizomycotina</taxon>
        <taxon>Sordariomycetes</taxon>
        <taxon>Hypocreomycetidae</taxon>
        <taxon>Hypocreales</taxon>
        <taxon>Cordycipitaceae</taxon>
        <taxon>Beauveria</taxon>
    </lineage>
</organism>
<keyword evidence="7 10" id="KW-1133">Transmembrane helix</keyword>
<keyword evidence="2" id="KW-0813">Transport</keyword>
<dbReference type="InterPro" id="IPR044726">
    <property type="entry name" value="ABCC_6TM_D2"/>
</dbReference>
<dbReference type="SUPFAM" id="SSF90123">
    <property type="entry name" value="ABC transporter transmembrane region"/>
    <property type="match status" value="2"/>
</dbReference>
<protein>
    <submittedName>
        <fullName evidence="13">Multidrug resistance protein MDR, putative</fullName>
    </submittedName>
</protein>
<name>J5JPQ0_BEAB2</name>
<proteinExistence type="predicted"/>
<evidence type="ECO:0000256" key="7">
    <source>
        <dbReference type="ARBA" id="ARBA00022989"/>
    </source>
</evidence>
<dbReference type="GO" id="GO:0005524">
    <property type="term" value="F:ATP binding"/>
    <property type="evidence" value="ECO:0007669"/>
    <property type="project" value="UniProtKB-KW"/>
</dbReference>
<gene>
    <name evidence="13" type="ORF">BBA_03662</name>
</gene>
<dbReference type="GeneID" id="19886674"/>
<feature type="transmembrane region" description="Helical" evidence="10">
    <location>
        <begin position="394"/>
        <end position="423"/>
    </location>
</feature>
<dbReference type="HOGENOM" id="CLU_000604_27_5_1"/>
<dbReference type="Pfam" id="PF00664">
    <property type="entry name" value="ABC_membrane"/>
    <property type="match status" value="2"/>
</dbReference>
<evidence type="ECO:0000259" key="11">
    <source>
        <dbReference type="PROSITE" id="PS50893"/>
    </source>
</evidence>
<evidence type="ECO:0000256" key="5">
    <source>
        <dbReference type="ARBA" id="ARBA00022741"/>
    </source>
</evidence>
<accession>J5JPQ0</accession>
<feature type="transmembrane region" description="Helical" evidence="10">
    <location>
        <begin position="361"/>
        <end position="382"/>
    </location>
</feature>
<keyword evidence="8 10" id="KW-0472">Membrane</keyword>
<evidence type="ECO:0000256" key="10">
    <source>
        <dbReference type="SAM" id="Phobius"/>
    </source>
</evidence>
<dbReference type="InterPro" id="IPR003593">
    <property type="entry name" value="AAA+_ATPase"/>
</dbReference>
<dbReference type="PROSITE" id="PS00211">
    <property type="entry name" value="ABC_TRANSPORTER_1"/>
    <property type="match status" value="2"/>
</dbReference>
<feature type="transmembrane region" description="Helical" evidence="10">
    <location>
        <begin position="156"/>
        <end position="174"/>
    </location>
</feature>
<dbReference type="OrthoDB" id="4865934at2759"/>
<dbReference type="InterPro" id="IPR036640">
    <property type="entry name" value="ABC1_TM_sf"/>
</dbReference>
<feature type="transmembrane region" description="Helical" evidence="10">
    <location>
        <begin position="868"/>
        <end position="894"/>
    </location>
</feature>
<dbReference type="CDD" id="cd18580">
    <property type="entry name" value="ABC_6TM_ABCC_D2"/>
    <property type="match status" value="1"/>
</dbReference>
<evidence type="ECO:0000256" key="2">
    <source>
        <dbReference type="ARBA" id="ARBA00022448"/>
    </source>
</evidence>
<feature type="region of interest" description="Disordered" evidence="9">
    <location>
        <begin position="833"/>
        <end position="857"/>
    </location>
</feature>
<feature type="domain" description="ABC transporter" evidence="11">
    <location>
        <begin position="605"/>
        <end position="831"/>
    </location>
</feature>
<reference evidence="13 14" key="1">
    <citation type="journal article" date="2012" name="Sci. Rep.">
        <title>Genomic perspectives on the evolution of fungal entomopathogenicity in Beauveria bassiana.</title>
        <authorList>
            <person name="Xiao G."/>
            <person name="Ying S.H."/>
            <person name="Zheng P."/>
            <person name="Wang Z.L."/>
            <person name="Zhang S."/>
            <person name="Xie X.Q."/>
            <person name="Shang Y."/>
            <person name="St Leger R.J."/>
            <person name="Zhao G.P."/>
            <person name="Wang C."/>
            <person name="Feng M.G."/>
        </authorList>
    </citation>
    <scope>NUCLEOTIDE SEQUENCE [LARGE SCALE GENOMIC DNA]</scope>
    <source>
        <strain evidence="13 14">ARSEF 2860</strain>
    </source>
</reference>
<dbReference type="SMART" id="SM00382">
    <property type="entry name" value="AAA"/>
    <property type="match status" value="2"/>
</dbReference>
<dbReference type="PROSITE" id="PS50929">
    <property type="entry name" value="ABC_TM1F"/>
    <property type="match status" value="2"/>
</dbReference>
<dbReference type="Pfam" id="PF24357">
    <property type="entry name" value="TMD0_ABC"/>
    <property type="match status" value="1"/>
</dbReference>
<dbReference type="Gene3D" id="3.40.50.300">
    <property type="entry name" value="P-loop containing nucleotide triphosphate hydrolases"/>
    <property type="match status" value="2"/>
</dbReference>
<feature type="transmembrane region" description="Helical" evidence="10">
    <location>
        <begin position="1091"/>
        <end position="1118"/>
    </location>
</feature>
<dbReference type="Gene3D" id="1.20.1560.10">
    <property type="entry name" value="ABC transporter type 1, transmembrane domain"/>
    <property type="match status" value="2"/>
</dbReference>
<keyword evidence="6" id="KW-0067">ATP-binding</keyword>
<evidence type="ECO:0000256" key="9">
    <source>
        <dbReference type="SAM" id="MobiDB-lite"/>
    </source>
</evidence>
<feature type="transmembrane region" description="Helical" evidence="10">
    <location>
        <begin position="914"/>
        <end position="942"/>
    </location>
</feature>
<comment type="subcellular location">
    <subcellularLocation>
        <location evidence="1">Cell membrane</location>
        <topology evidence="1">Multi-pass membrane protein</topology>
    </subcellularLocation>
</comment>
<feature type="transmembrane region" description="Helical" evidence="10">
    <location>
        <begin position="94"/>
        <end position="112"/>
    </location>
</feature>
<feature type="transmembrane region" description="Helical" evidence="10">
    <location>
        <begin position="26"/>
        <end position="48"/>
    </location>
</feature>
<evidence type="ECO:0000256" key="4">
    <source>
        <dbReference type="ARBA" id="ARBA00022692"/>
    </source>
</evidence>
<keyword evidence="4 10" id="KW-0812">Transmembrane</keyword>
<dbReference type="GO" id="GO:0140359">
    <property type="term" value="F:ABC-type transporter activity"/>
    <property type="evidence" value="ECO:0007669"/>
    <property type="project" value="InterPro"/>
</dbReference>
<dbReference type="STRING" id="655819.J5JPQ0"/>
<feature type="transmembrane region" description="Helical" evidence="10">
    <location>
        <begin position="124"/>
        <end position="144"/>
    </location>
</feature>
<sequence length="1427" mass="157764">MVPDMDQRFGPQLAGHFDFTLLFEQIIFEIAPNSVFVLATPFFFKSIASHAAKQVRPGPLLWAKMALGALLLAAYIAKAALWQSKSELHSQASIASSIISLVTSLCTLVVIYSAHVYRRRPSAFMSVFFSITMLLDMALTRSYFLRHEMGYSSMQSIAAIQIVVVVVKLLLVVTEEMPKTTPSRKENVPSHFNGDSELGFWGKALFCSVSSLLLFGYKNELGVENLPPLDEQFESRVLFDAFFKHWSKLDRDGRFVLLRACLRTILCKFLAMVIPRLCYAAFSLSRPFLIQRVLEVVNSGITTYQHATGLIGAAILIYAGIAISRAIFERIQYQVKVSIRAILSVALFDKMQKLSIDEKQSAAAITLMTTDVMGVEAIIALLHEVWVTCLELGFGVYILYMFVDLACFLIFIPSILATISTYYSAKNMAKARGQWNAKISDRVQATSTVLNQLKDIKAMGLSHSISDYLQKKRKEEVIVSLRERRSRVIMFATSHEETTAFNLSMTPVIVLAGARFWTRSNPTMTAAEIFSAYSVILITSEPLDSLLERTIMWASSYACITRIQNYLSLPELKDPRQVTEPTQDDGDSNEKSDKLLLKKSNNFAIRMEDVVVRSEHGRDILKSVNLSIPPGSLAMMHGTVGSGKSVFLQTILGEVDPSGGKVSIMSNDISFAAQKPWIQNLTIRENIIGPNPVVESLYKQTIHGCALDIDIADLPAADETMCGTDGCNLSGGQKQRLGLARSLYRNASIVILDDVLSALDTSTAAAVFSRLFGPGGFLRRRGTTVIMTTNRLNFLPAADIVLEMKGDGTIDERRGADMPLLAEFAPSSAASASTDTCESEKKVEPIKSTTTSPGTNVDKMRRNGDVSLYAYLFRSAGPLLMSLWILGTAVASVAEKMPKIFIKIWYSNDPDNDTYFVGFAMTALANILLTAITTLFYFIMIVPNLSNELHWRLLNATVKSTLSWITQTDTGTSLNRFSQDISIISQQLPIALLQFLFILCNTLVDVGIFAAGAKYAAPIVLMLLVALYGVQYFYLRTSRQLRLLDLETSAPLLTHFKEASAGMQHLRAFRWQETFMKECCRLVDRMQKPYYALLSVQQWLALVLDISTCFIATILIAVSTTLPNSTSDTSVGLALINLISFSIMTSALIRVWVALETCLGGLARIRTFCATTPQETDGPSCSPVPEQWPSSGRIEIESISASYTYEDGTLHQALDNASVVIEHGEKAGMSGRTGSGKSSLFLALLHMIECTGGTIRIDGRDITTIPREVLRSRITVLTQDGVEVEHSVRFNMYPFDDHQPTDELILETLDLVGLSEQVQSQGGVEVAMASMQFSPGQKQLFFVARGILHHKSVGSKIVMMDEATSSMDYGVDRQIQKLIDEQLTNCTIVLIAHRLHSLDNADVVVKLEAGKVVEVARRCRTTTTEDA</sequence>
<dbReference type="GO" id="GO:0016887">
    <property type="term" value="F:ATP hydrolysis activity"/>
    <property type="evidence" value="ECO:0007669"/>
    <property type="project" value="InterPro"/>
</dbReference>
<feature type="domain" description="ABC transmembrane type-1" evidence="12">
    <location>
        <begin position="880"/>
        <end position="1122"/>
    </location>
</feature>
<feature type="transmembrane region" description="Helical" evidence="10">
    <location>
        <begin position="1130"/>
        <end position="1155"/>
    </location>
</feature>
<dbReference type="InterPro" id="IPR017871">
    <property type="entry name" value="ABC_transporter-like_CS"/>
</dbReference>
<evidence type="ECO:0000256" key="6">
    <source>
        <dbReference type="ARBA" id="ARBA00022840"/>
    </source>
</evidence>
<dbReference type="GO" id="GO:0005886">
    <property type="term" value="C:plasma membrane"/>
    <property type="evidence" value="ECO:0007669"/>
    <property type="project" value="UniProtKB-SubCell"/>
</dbReference>
<dbReference type="Pfam" id="PF00005">
    <property type="entry name" value="ABC_tran"/>
    <property type="match status" value="2"/>
</dbReference>
<feature type="transmembrane region" description="Helical" evidence="10">
    <location>
        <begin position="265"/>
        <end position="284"/>
    </location>
</feature>
<feature type="transmembrane region" description="Helical" evidence="10">
    <location>
        <begin position="60"/>
        <end position="82"/>
    </location>
</feature>
<dbReference type="InterPro" id="IPR011527">
    <property type="entry name" value="ABC1_TM_dom"/>
</dbReference>